<evidence type="ECO:0000256" key="2">
    <source>
        <dbReference type="SAM" id="Phobius"/>
    </source>
</evidence>
<evidence type="ECO:0000256" key="1">
    <source>
        <dbReference type="SAM" id="MobiDB-lite"/>
    </source>
</evidence>
<dbReference type="GO" id="GO:0016012">
    <property type="term" value="C:sarcoglycan complex"/>
    <property type="evidence" value="ECO:0007669"/>
    <property type="project" value="InterPro"/>
</dbReference>
<evidence type="ECO:0000313" key="3">
    <source>
        <dbReference type="EMBL" id="KOF92562.1"/>
    </source>
</evidence>
<accession>A0A0L8HTN3</accession>
<dbReference type="EMBL" id="KQ417305">
    <property type="protein sequence ID" value="KOF92561.1"/>
    <property type="molecule type" value="Genomic_DNA"/>
</dbReference>
<organism evidence="3">
    <name type="scientific">Octopus bimaculoides</name>
    <name type="common">California two-spotted octopus</name>
    <dbReference type="NCBI Taxonomy" id="37653"/>
    <lineage>
        <taxon>Eukaryota</taxon>
        <taxon>Metazoa</taxon>
        <taxon>Spiralia</taxon>
        <taxon>Lophotrochozoa</taxon>
        <taxon>Mollusca</taxon>
        <taxon>Cephalopoda</taxon>
        <taxon>Coleoidea</taxon>
        <taxon>Octopodiformes</taxon>
        <taxon>Octopoda</taxon>
        <taxon>Incirrata</taxon>
        <taxon>Octopodidae</taxon>
        <taxon>Octopus</taxon>
    </lineage>
</organism>
<dbReference type="PANTHER" id="PTHR10132">
    <property type="entry name" value="ALPHA-/EPSILON-SARCOGLYCAN FAMILY MEMBER"/>
    <property type="match status" value="1"/>
</dbReference>
<keyword evidence="2" id="KW-0812">Transmembrane</keyword>
<dbReference type="EMBL" id="KQ417305">
    <property type="protein sequence ID" value="KOF92563.1"/>
    <property type="molecule type" value="Genomic_DNA"/>
</dbReference>
<sequence>MILLDNVLPIVDDFDPPKCLSERCHDIFPDFVTFVIIPAAVLLLVVLFLSCMMCCGRVGIEKRICQTPESELTQYTSIRQASLSLRQLSNNRDTPINIRSASLSLAHQKRRQRLNKAHGNTSQSAPTTLQR</sequence>
<gene>
    <name evidence="3" type="ORF">OCBIM_22006256mg</name>
</gene>
<dbReference type="EMBL" id="KQ417305">
    <property type="protein sequence ID" value="KOF92562.1"/>
    <property type="molecule type" value="Genomic_DNA"/>
</dbReference>
<name>A0A0L8HTN3_OCTBM</name>
<proteinExistence type="predicted"/>
<protein>
    <submittedName>
        <fullName evidence="3">Uncharacterized protein</fullName>
    </submittedName>
</protein>
<keyword evidence="2" id="KW-0472">Membrane</keyword>
<dbReference type="AlphaFoldDB" id="A0A0L8HTN3"/>
<dbReference type="PANTHER" id="PTHR10132:SF14">
    <property type="entry name" value="SARCOGLYCAN ALPHA, ISOFORM C"/>
    <property type="match status" value="1"/>
</dbReference>
<keyword evidence="2" id="KW-1133">Transmembrane helix</keyword>
<dbReference type="STRING" id="37653.A0A0L8HTN3"/>
<feature type="transmembrane region" description="Helical" evidence="2">
    <location>
        <begin position="31"/>
        <end position="54"/>
    </location>
</feature>
<dbReference type="InterPro" id="IPR008908">
    <property type="entry name" value="Sarcoglycan_alpha/epsilon"/>
</dbReference>
<dbReference type="KEGG" id="obi:106868653"/>
<feature type="compositionally biased region" description="Polar residues" evidence="1">
    <location>
        <begin position="118"/>
        <end position="131"/>
    </location>
</feature>
<dbReference type="OrthoDB" id="10019906at2759"/>
<reference evidence="3" key="1">
    <citation type="submission" date="2015-07" db="EMBL/GenBank/DDBJ databases">
        <title>MeaNS - Measles Nucleotide Surveillance Program.</title>
        <authorList>
            <person name="Tran T."/>
            <person name="Druce J."/>
        </authorList>
    </citation>
    <scope>NUCLEOTIDE SEQUENCE</scope>
    <source>
        <strain evidence="3">UCB-OBI-ISO-001</strain>
        <tissue evidence="3">Gonad</tissue>
    </source>
</reference>
<feature type="region of interest" description="Disordered" evidence="1">
    <location>
        <begin position="112"/>
        <end position="131"/>
    </location>
</feature>